<proteinExistence type="predicted"/>
<feature type="coiled-coil region" evidence="1">
    <location>
        <begin position="161"/>
        <end position="195"/>
    </location>
</feature>
<evidence type="ECO:0000313" key="4">
    <source>
        <dbReference type="Proteomes" id="UP001159428"/>
    </source>
</evidence>
<keyword evidence="2" id="KW-0472">Membrane</keyword>
<name>A0AAU9W2D6_9CNID</name>
<dbReference type="Proteomes" id="UP001159428">
    <property type="component" value="Unassembled WGS sequence"/>
</dbReference>
<evidence type="ECO:0000313" key="3">
    <source>
        <dbReference type="EMBL" id="CAH3044119.1"/>
    </source>
</evidence>
<accession>A0AAU9W2D6</accession>
<evidence type="ECO:0000256" key="1">
    <source>
        <dbReference type="SAM" id="Coils"/>
    </source>
</evidence>
<keyword evidence="1" id="KW-0175">Coiled coil</keyword>
<sequence length="665" mass="74837">MARYIRPGRVHPASRAWTVEETKIPHRPNSAISHRRESFPRNLIVNPTYKQPHYDPLDSATEEDMVPTVMEAPQNNTVPRRVTKRENINLVRQTEWDVKGTKTESLVQRNTPSKPVSVLLGLVCFTSCLSLILTLLILSGSIEAGRCSCGDNEELGKKSAMEADDEQSEKLSTNISSLNEQMAKMADENKGQRSEFLQRIQTLEKMLLGHNATKLHEEVSSQNNSIKHLTKRLDSIQTQTVGHAAVLEDLNSSTTTNMMEFKQVWTVVNTTKQEKENLTKKVDQEFKRIRQDVKQTEGILLNKMNSSLQDFENKVNSEIKVVSHKLNKTIARGDYLSSSLESLGKNVTNSFGKLELRVKMEEKKSNNITKISDHHSKLIQHLTDMLNETREDTRNKSREQSTALELAQNSTLTELLRVWMLVNSTQTILLTKLKKVHENMTEKVTKENEKLVARIKIEESKSNSTKQVTDQNLKRIQQIEELLNITRENIKEESKKYFTALWLAGNSTKIDLKSIRMVLNETRGNIVGQLKKVQDNLTEQVKNVSKMPGPIGPPGYNGSQGPVGPQGAVGPAGPKGSGDFGQCQFETNSADMIPGSNRILVHVDEPANKKVMAVTCSTDYGSEYNLISREQANVRRYVCTCNGKSTLFNGGSSCYLHYWICPLTT</sequence>
<feature type="transmembrane region" description="Helical" evidence="2">
    <location>
        <begin position="118"/>
        <end position="138"/>
    </location>
</feature>
<dbReference type="AlphaFoldDB" id="A0AAU9W2D6"/>
<keyword evidence="4" id="KW-1185">Reference proteome</keyword>
<comment type="caution">
    <text evidence="3">The sequence shown here is derived from an EMBL/GenBank/DDBJ whole genome shotgun (WGS) entry which is preliminary data.</text>
</comment>
<keyword evidence="2" id="KW-1133">Transmembrane helix</keyword>
<reference evidence="3 4" key="1">
    <citation type="submission" date="2022-05" db="EMBL/GenBank/DDBJ databases">
        <authorList>
            <consortium name="Genoscope - CEA"/>
            <person name="William W."/>
        </authorList>
    </citation>
    <scope>NUCLEOTIDE SEQUENCE [LARGE SCALE GENOMIC DNA]</scope>
</reference>
<keyword evidence="2" id="KW-0812">Transmembrane</keyword>
<gene>
    <name evidence="3" type="ORF">PMEA_00030943</name>
</gene>
<protein>
    <submittedName>
        <fullName evidence="3">Uncharacterized protein</fullName>
    </submittedName>
</protein>
<dbReference type="EMBL" id="CALNXJ010000007">
    <property type="protein sequence ID" value="CAH3044119.1"/>
    <property type="molecule type" value="Genomic_DNA"/>
</dbReference>
<organism evidence="3 4">
    <name type="scientific">Pocillopora meandrina</name>
    <dbReference type="NCBI Taxonomy" id="46732"/>
    <lineage>
        <taxon>Eukaryota</taxon>
        <taxon>Metazoa</taxon>
        <taxon>Cnidaria</taxon>
        <taxon>Anthozoa</taxon>
        <taxon>Hexacorallia</taxon>
        <taxon>Scleractinia</taxon>
        <taxon>Astrocoeniina</taxon>
        <taxon>Pocilloporidae</taxon>
        <taxon>Pocillopora</taxon>
    </lineage>
</organism>
<evidence type="ECO:0000256" key="2">
    <source>
        <dbReference type="SAM" id="Phobius"/>
    </source>
</evidence>